<name>A0A917IW14_9MICC</name>
<sequence length="351" mass="37893">MALTFDSPESQAALASVRFPPVPAENCSTSETGSIAGTATHAENWFALEQPGSWGRDILDGTAFDRDLATRVSAAVKKAGDYKFVLIRKPGSRGSARMQDDAARRVFIARTSPRQQELFTFTVSGPEELLSLPLKTPEKIPGVQRWDSQVVTLICAHSRRDQCCALRGRPIASYLASLRPDGTVWECSHLSGHRFAPTGLVLPSGYTYGRLTPETALAATVCLEETGVPSLANLRGRACLTQEQQVAEIAVRSALFDTGEEPDADAFSFDLLDDSQDSAITAGTTPQQRAGAGAAPSLEKKAKLTLVRHRDGRRWQVATAAEKVGPVRESCGKKPKMVSSMQVLSVNELKH</sequence>
<dbReference type="InterPro" id="IPR036249">
    <property type="entry name" value="Thioredoxin-like_sf"/>
</dbReference>
<dbReference type="CDD" id="cd03062">
    <property type="entry name" value="TRX_Fd_Sucrase"/>
    <property type="match status" value="1"/>
</dbReference>
<comment type="caution">
    <text evidence="1">The sequence shown here is derived from an EMBL/GenBank/DDBJ whole genome shotgun (WGS) entry which is preliminary data.</text>
</comment>
<dbReference type="Pfam" id="PF06999">
    <property type="entry name" value="Suc_Fer-like"/>
    <property type="match status" value="1"/>
</dbReference>
<evidence type="ECO:0000313" key="1">
    <source>
        <dbReference type="EMBL" id="GGH65705.1"/>
    </source>
</evidence>
<dbReference type="AlphaFoldDB" id="A0A917IW14"/>
<reference evidence="1 2" key="1">
    <citation type="journal article" date="2014" name="Int. J. Syst. Evol. Microbiol.">
        <title>Complete genome sequence of Corynebacterium casei LMG S-19264T (=DSM 44701T), isolated from a smear-ripened cheese.</title>
        <authorList>
            <consortium name="US DOE Joint Genome Institute (JGI-PGF)"/>
            <person name="Walter F."/>
            <person name="Albersmeier A."/>
            <person name="Kalinowski J."/>
            <person name="Ruckert C."/>
        </authorList>
    </citation>
    <scope>NUCLEOTIDE SEQUENCE [LARGE SCALE GENOMIC DNA]</scope>
    <source>
        <strain evidence="1 2">CCM 8669</strain>
    </source>
</reference>
<proteinExistence type="predicted"/>
<organism evidence="1 2">
    <name type="scientific">Rothia aerolata</name>
    <dbReference type="NCBI Taxonomy" id="1812262"/>
    <lineage>
        <taxon>Bacteria</taxon>
        <taxon>Bacillati</taxon>
        <taxon>Actinomycetota</taxon>
        <taxon>Actinomycetes</taxon>
        <taxon>Micrococcales</taxon>
        <taxon>Micrococcaceae</taxon>
        <taxon>Rothia</taxon>
    </lineage>
</organism>
<dbReference type="SUPFAM" id="SSF52833">
    <property type="entry name" value="Thioredoxin-like"/>
    <property type="match status" value="1"/>
</dbReference>
<accession>A0A917IW14</accession>
<protein>
    <submittedName>
        <fullName evidence="1">Sucrase ferredoxin</fullName>
    </submittedName>
</protein>
<dbReference type="Proteomes" id="UP000600171">
    <property type="component" value="Unassembled WGS sequence"/>
</dbReference>
<evidence type="ECO:0000313" key="2">
    <source>
        <dbReference type="Proteomes" id="UP000600171"/>
    </source>
</evidence>
<dbReference type="EMBL" id="BMDC01000004">
    <property type="protein sequence ID" value="GGH65705.1"/>
    <property type="molecule type" value="Genomic_DNA"/>
</dbReference>
<dbReference type="RefSeq" id="WP_188360165.1">
    <property type="nucleotide sequence ID" value="NZ_BMDC01000004.1"/>
</dbReference>
<dbReference type="InterPro" id="IPR009737">
    <property type="entry name" value="Aim32/Apd1-like"/>
</dbReference>
<keyword evidence="2" id="KW-1185">Reference proteome</keyword>
<gene>
    <name evidence="1" type="ORF">GCM10007359_19210</name>
</gene>